<evidence type="ECO:0000259" key="1">
    <source>
        <dbReference type="Pfam" id="PF01575"/>
    </source>
</evidence>
<dbReference type="Gene3D" id="3.10.129.10">
    <property type="entry name" value="Hotdog Thioesterase"/>
    <property type="match status" value="2"/>
</dbReference>
<gene>
    <name evidence="3" type="ORF">ACFQQA_18760</name>
</gene>
<dbReference type="InterPro" id="IPR054357">
    <property type="entry name" value="MFE-2_N"/>
</dbReference>
<dbReference type="PANTHER" id="PTHR13078">
    <property type="entry name" value="PEROXISOMAL MULTIFUNCTIONAL ENZYME TYPE 2-RELATED"/>
    <property type="match status" value="1"/>
</dbReference>
<feature type="domain" description="MaoC-like" evidence="1">
    <location>
        <begin position="164"/>
        <end position="278"/>
    </location>
</feature>
<evidence type="ECO:0000313" key="4">
    <source>
        <dbReference type="Proteomes" id="UP001596506"/>
    </source>
</evidence>
<reference evidence="4" key="1">
    <citation type="journal article" date="2019" name="Int. J. Syst. Evol. Microbiol.">
        <title>The Global Catalogue of Microorganisms (GCM) 10K type strain sequencing project: providing services to taxonomists for standard genome sequencing and annotation.</title>
        <authorList>
            <consortium name="The Broad Institute Genomics Platform"/>
            <consortium name="The Broad Institute Genome Sequencing Center for Infectious Disease"/>
            <person name="Wu L."/>
            <person name="Ma J."/>
        </authorList>
    </citation>
    <scope>NUCLEOTIDE SEQUENCE [LARGE SCALE GENOMIC DNA]</scope>
    <source>
        <strain evidence="4">CCUG 60559</strain>
    </source>
</reference>
<accession>A0ABW2J0V0</accession>
<name>A0ABW2J0V0_9GAMM</name>
<evidence type="ECO:0000313" key="3">
    <source>
        <dbReference type="EMBL" id="MFC7296754.1"/>
    </source>
</evidence>
<organism evidence="3 4">
    <name type="scientific">Marinobacter aromaticivorans</name>
    <dbReference type="NCBI Taxonomy" id="1494078"/>
    <lineage>
        <taxon>Bacteria</taxon>
        <taxon>Pseudomonadati</taxon>
        <taxon>Pseudomonadota</taxon>
        <taxon>Gammaproteobacteria</taxon>
        <taxon>Pseudomonadales</taxon>
        <taxon>Marinobacteraceae</taxon>
        <taxon>Marinobacter</taxon>
    </lineage>
</organism>
<dbReference type="Pfam" id="PF01575">
    <property type="entry name" value="MaoC_dehydratas"/>
    <property type="match status" value="1"/>
</dbReference>
<comment type="caution">
    <text evidence="3">The sequence shown here is derived from an EMBL/GenBank/DDBJ whole genome shotgun (WGS) entry which is preliminary data.</text>
</comment>
<dbReference type="CDD" id="cd03448">
    <property type="entry name" value="HDE_HSD"/>
    <property type="match status" value="1"/>
</dbReference>
<dbReference type="Pfam" id="PF22622">
    <property type="entry name" value="MFE-2_hydrat-2_N"/>
    <property type="match status" value="1"/>
</dbReference>
<dbReference type="EMBL" id="JBHTBD010000019">
    <property type="protein sequence ID" value="MFC7296754.1"/>
    <property type="molecule type" value="Genomic_DNA"/>
</dbReference>
<feature type="domain" description="Peroxisomal multifunctional enzyme type 2-like N-terminal" evidence="2">
    <location>
        <begin position="19"/>
        <end position="146"/>
    </location>
</feature>
<evidence type="ECO:0000259" key="2">
    <source>
        <dbReference type="Pfam" id="PF22622"/>
    </source>
</evidence>
<dbReference type="Proteomes" id="UP001596506">
    <property type="component" value="Unassembled WGS sequence"/>
</dbReference>
<sequence length="285" mass="31470">MAISYEKLLNRKFERIDQKYTEKDTILYALGVGMGIDPLDRNCLPFVYEDGLKALPSMAVVMAYPGFWAKEPDTGIDWVKILHAGQELVMHKPLPASGHVYATTRVTDVIDKGESKGALILSERTVRDADTDEALCTLSMTTMARGDGGFGGPGAQSPKPDPIPEREPDVLCELPTLPQQALIYRLSGDYNPLHADPEVAINAGFKAPILHGLCTFGVACHALLKTLCDYDPARFHKMRVRFSAPVYPGETIRTEIWREGDSVAFRCRSVERDLVVINNGYAEVS</sequence>
<dbReference type="InterPro" id="IPR002539">
    <property type="entry name" value="MaoC-like_dom"/>
</dbReference>
<dbReference type="RefSeq" id="WP_100690187.1">
    <property type="nucleotide sequence ID" value="NZ_JBHTBD010000019.1"/>
</dbReference>
<dbReference type="InterPro" id="IPR029069">
    <property type="entry name" value="HotDog_dom_sf"/>
</dbReference>
<dbReference type="SUPFAM" id="SSF54637">
    <property type="entry name" value="Thioesterase/thiol ester dehydrase-isomerase"/>
    <property type="match status" value="2"/>
</dbReference>
<protein>
    <submittedName>
        <fullName evidence="3">MaoC/PaaZ C-terminal domain-containing protein</fullName>
    </submittedName>
</protein>
<dbReference type="PANTHER" id="PTHR13078:SF56">
    <property type="entry name" value="PEROXISOMAL MULTIFUNCTIONAL ENZYME TYPE 2"/>
    <property type="match status" value="1"/>
</dbReference>
<proteinExistence type="predicted"/>
<keyword evidence="4" id="KW-1185">Reference proteome</keyword>